<keyword evidence="4" id="KW-1185">Reference proteome</keyword>
<sequence>MATRDPVQSQSQNNTAKTTARSNNHVNDTDDMRKQVKNSRQTSSSLIVGCPDHSRQDLSPVRGEIHWGSSLYLPAAEFRDAASFAMATEQSFEPGGESLSLQSSLTLSTSQIQEEKEKNNTSQKSQQNGCTVPWRWSRIHKGIRRRTVISLMGRRSTKGNNQKPASKAKSSRRQIFSFKEHSRKEIDHVSQDNFCDSGFHSAYLSGQNSQQNDRDQRSHTKDEHRSTTSISHKYQPKLFQDIAGHEIIIKAISNAVQKEQVAHLYLFYGPSGTGKTSTAIIFTMALNCESTSHDKPCWSCRGCSRSLSIMELCYGSRNTGFKRIRTLLQSTSFTQAVPGFKVLIIEECHSLTAEAWDEILGIVEGVYGSSVIFVLITVDANKVPRTISSRCQKFFFPKLQDIDITLRLARIVALEDIAIEREALKLIVAKADGSLREAENILDQLALLGPRITSSMVQQLVGGPFLTLFFSHFFSSSFFSQIFFGLKAKVTSPVLLQNLLNKMTLPTN</sequence>
<evidence type="ECO:0000313" key="4">
    <source>
        <dbReference type="Proteomes" id="UP001415857"/>
    </source>
</evidence>
<feature type="compositionally biased region" description="Polar residues" evidence="1">
    <location>
        <begin position="120"/>
        <end position="130"/>
    </location>
</feature>
<evidence type="ECO:0000256" key="1">
    <source>
        <dbReference type="SAM" id="MobiDB-lite"/>
    </source>
</evidence>
<dbReference type="GO" id="GO:0003689">
    <property type="term" value="F:DNA clamp loader activity"/>
    <property type="evidence" value="ECO:0007669"/>
    <property type="project" value="TreeGrafter"/>
</dbReference>
<feature type="region of interest" description="Disordered" evidence="1">
    <location>
        <begin position="94"/>
        <end position="131"/>
    </location>
</feature>
<evidence type="ECO:0000313" key="3">
    <source>
        <dbReference type="EMBL" id="KAK9270945.1"/>
    </source>
</evidence>
<dbReference type="Gene3D" id="1.10.8.60">
    <property type="match status" value="1"/>
</dbReference>
<name>A0AAP0R6I0_LIQFO</name>
<reference evidence="3 4" key="1">
    <citation type="journal article" date="2024" name="Plant J.">
        <title>Genome sequences and population genomics reveal climatic adaptation and genomic divergence between two closely related sweetgum species.</title>
        <authorList>
            <person name="Xu W.Q."/>
            <person name="Ren C.Q."/>
            <person name="Zhang X.Y."/>
            <person name="Comes H.P."/>
            <person name="Liu X.H."/>
            <person name="Li Y.G."/>
            <person name="Kettle C.J."/>
            <person name="Jalonen R."/>
            <person name="Gaisberger H."/>
            <person name="Ma Y.Z."/>
            <person name="Qiu Y.X."/>
        </authorList>
    </citation>
    <scope>NUCLEOTIDE SEQUENCE [LARGE SCALE GENOMIC DNA]</scope>
    <source>
        <strain evidence="3">Hangzhou</strain>
    </source>
</reference>
<dbReference type="EMBL" id="JBBPBK010000014">
    <property type="protein sequence ID" value="KAK9270945.1"/>
    <property type="molecule type" value="Genomic_DNA"/>
</dbReference>
<dbReference type="Pfam" id="PF13177">
    <property type="entry name" value="DNA_pol3_delta2"/>
    <property type="match status" value="1"/>
</dbReference>
<feature type="domain" description="DNA polymerase III subunit gamma/tau helical lid" evidence="2">
    <location>
        <begin position="404"/>
        <end position="444"/>
    </location>
</feature>
<dbReference type="InterPro" id="IPR050238">
    <property type="entry name" value="DNA_Rep/Repair_Clamp_Loader"/>
</dbReference>
<accession>A0AAP0R6I0</accession>
<dbReference type="GO" id="GO:0006261">
    <property type="term" value="P:DNA-templated DNA replication"/>
    <property type="evidence" value="ECO:0007669"/>
    <property type="project" value="TreeGrafter"/>
</dbReference>
<dbReference type="GO" id="GO:0006281">
    <property type="term" value="P:DNA repair"/>
    <property type="evidence" value="ECO:0007669"/>
    <property type="project" value="TreeGrafter"/>
</dbReference>
<dbReference type="CDD" id="cd00009">
    <property type="entry name" value="AAA"/>
    <property type="match status" value="1"/>
</dbReference>
<dbReference type="PANTHER" id="PTHR11669:SF51">
    <property type="entry name" value="AAA+ ATPASE DOMAIN-CONTAINING PROTEIN"/>
    <property type="match status" value="1"/>
</dbReference>
<comment type="caution">
    <text evidence="3">The sequence shown here is derived from an EMBL/GenBank/DDBJ whole genome shotgun (WGS) entry which is preliminary data.</text>
</comment>
<gene>
    <name evidence="3" type="ORF">L1049_026533</name>
</gene>
<feature type="region of interest" description="Disordered" evidence="1">
    <location>
        <begin position="1"/>
        <end position="55"/>
    </location>
</feature>
<dbReference type="Gene3D" id="3.40.50.300">
    <property type="entry name" value="P-loop containing nucleotide triphosphate hydrolases"/>
    <property type="match status" value="1"/>
</dbReference>
<dbReference type="Proteomes" id="UP001415857">
    <property type="component" value="Unassembled WGS sequence"/>
</dbReference>
<dbReference type="InterPro" id="IPR045085">
    <property type="entry name" value="HLD_clamp_pol_III_gamma_tau"/>
</dbReference>
<feature type="compositionally biased region" description="Polar residues" evidence="1">
    <location>
        <begin position="1"/>
        <end position="26"/>
    </location>
</feature>
<dbReference type="GO" id="GO:0005663">
    <property type="term" value="C:DNA replication factor C complex"/>
    <property type="evidence" value="ECO:0007669"/>
    <property type="project" value="TreeGrafter"/>
</dbReference>
<feature type="compositionally biased region" description="Low complexity" evidence="1">
    <location>
        <begin position="98"/>
        <end position="111"/>
    </location>
</feature>
<feature type="region of interest" description="Disordered" evidence="1">
    <location>
        <begin position="147"/>
        <end position="173"/>
    </location>
</feature>
<dbReference type="PANTHER" id="PTHR11669">
    <property type="entry name" value="REPLICATION FACTOR C / DNA POLYMERASE III GAMMA-TAU SUBUNIT"/>
    <property type="match status" value="1"/>
</dbReference>
<feature type="region of interest" description="Disordered" evidence="1">
    <location>
        <begin position="205"/>
        <end position="230"/>
    </location>
</feature>
<dbReference type="Pfam" id="PF22608">
    <property type="entry name" value="DNAX_ATPase_lid"/>
    <property type="match status" value="1"/>
</dbReference>
<dbReference type="AlphaFoldDB" id="A0AAP0R6I0"/>
<protein>
    <recommendedName>
        <fullName evidence="2">DNA polymerase III subunit gamma/tau helical lid domain-containing protein</fullName>
    </recommendedName>
</protein>
<proteinExistence type="predicted"/>
<dbReference type="SUPFAM" id="SSF52540">
    <property type="entry name" value="P-loop containing nucleoside triphosphate hydrolases"/>
    <property type="match status" value="1"/>
</dbReference>
<dbReference type="InterPro" id="IPR027417">
    <property type="entry name" value="P-loop_NTPase"/>
</dbReference>
<evidence type="ECO:0000259" key="2">
    <source>
        <dbReference type="Pfam" id="PF22608"/>
    </source>
</evidence>
<organism evidence="3 4">
    <name type="scientific">Liquidambar formosana</name>
    <name type="common">Formosan gum</name>
    <dbReference type="NCBI Taxonomy" id="63359"/>
    <lineage>
        <taxon>Eukaryota</taxon>
        <taxon>Viridiplantae</taxon>
        <taxon>Streptophyta</taxon>
        <taxon>Embryophyta</taxon>
        <taxon>Tracheophyta</taxon>
        <taxon>Spermatophyta</taxon>
        <taxon>Magnoliopsida</taxon>
        <taxon>eudicotyledons</taxon>
        <taxon>Gunneridae</taxon>
        <taxon>Pentapetalae</taxon>
        <taxon>Saxifragales</taxon>
        <taxon>Altingiaceae</taxon>
        <taxon>Liquidambar</taxon>
    </lineage>
</organism>
<feature type="compositionally biased region" description="Basic and acidic residues" evidence="1">
    <location>
        <begin position="212"/>
        <end position="226"/>
    </location>
</feature>
<dbReference type="CDD" id="cd18137">
    <property type="entry name" value="HLD_clamp_pol_III_gamma_tau"/>
    <property type="match status" value="1"/>
</dbReference>